<sequence>MTKPVIHTRIKKVLDSGVMDTDDILATEEPLEVKLIFGPSHNRRQQNITVTMRTPGNDEDLAAGFLFSEGIISSYDAISQLKAVESRDGSAMTVSLKENVIPHLSNNNRNFAATASCGVCGKSDLADIHTGVSVTNGNAHISSATILQLPQTLRVQQSLFESTGGIHAAALFDLQGKLLLLQEDIGRHNAVDKIIGAALREGMFPLDQHLLLLSGRAGFELIQKAAMAGISIIAAVGAPSSMAVQMATAWNITLIGFLREGKFNIYSGAQRVILSS</sequence>
<dbReference type="EMBL" id="QLMA01000006">
    <property type="protein sequence ID" value="RAJ79266.1"/>
    <property type="molecule type" value="Genomic_DNA"/>
</dbReference>
<protein>
    <recommendedName>
        <fullName evidence="3">Sulfur carrier protein FdhD</fullName>
    </recommendedName>
</protein>
<feature type="active site" description="Cysteine persulfide intermediate" evidence="3">
    <location>
        <position position="117"/>
    </location>
</feature>
<name>A0A327VWH4_9BACT</name>
<dbReference type="NCBIfam" id="TIGR00129">
    <property type="entry name" value="fdhD_narQ"/>
    <property type="match status" value="1"/>
</dbReference>
<dbReference type="GO" id="GO:0097163">
    <property type="term" value="F:sulfur carrier activity"/>
    <property type="evidence" value="ECO:0007669"/>
    <property type="project" value="UniProtKB-UniRule"/>
</dbReference>
<dbReference type="PIRSF" id="PIRSF015626">
    <property type="entry name" value="FdhD"/>
    <property type="match status" value="1"/>
</dbReference>
<proteinExistence type="inferred from homology"/>
<dbReference type="GO" id="GO:0005737">
    <property type="term" value="C:cytoplasm"/>
    <property type="evidence" value="ECO:0007669"/>
    <property type="project" value="UniProtKB-SubCell"/>
</dbReference>
<evidence type="ECO:0000256" key="1">
    <source>
        <dbReference type="ARBA" id="ARBA00022490"/>
    </source>
</evidence>
<dbReference type="OrthoDB" id="9782042at2"/>
<comment type="subcellular location">
    <subcellularLocation>
        <location evidence="3">Cytoplasm</location>
    </subcellularLocation>
</comment>
<comment type="caution">
    <text evidence="4">The sequence shown here is derived from an EMBL/GenBank/DDBJ whole genome shotgun (WGS) entry which is preliminary data.</text>
</comment>
<keyword evidence="5" id="KW-1185">Reference proteome</keyword>
<dbReference type="HAMAP" id="MF_00187">
    <property type="entry name" value="FdhD"/>
    <property type="match status" value="1"/>
</dbReference>
<dbReference type="GO" id="GO:0006777">
    <property type="term" value="P:Mo-molybdopterin cofactor biosynthetic process"/>
    <property type="evidence" value="ECO:0007669"/>
    <property type="project" value="UniProtKB-UniRule"/>
</dbReference>
<keyword evidence="2 3" id="KW-0501">Molybdenum cofactor biosynthesis</keyword>
<dbReference type="Pfam" id="PF02634">
    <property type="entry name" value="FdhD-NarQ"/>
    <property type="match status" value="1"/>
</dbReference>
<dbReference type="PANTHER" id="PTHR30592">
    <property type="entry name" value="FORMATE DEHYDROGENASE"/>
    <property type="match status" value="1"/>
</dbReference>
<gene>
    <name evidence="3" type="primary">fdhD</name>
    <name evidence="4" type="ORF">CLV59_106327</name>
</gene>
<dbReference type="AlphaFoldDB" id="A0A327VWH4"/>
<dbReference type="NCBIfam" id="NF001943">
    <property type="entry name" value="PRK00724.1-2"/>
    <property type="match status" value="1"/>
</dbReference>
<keyword evidence="1 3" id="KW-0963">Cytoplasm</keyword>
<accession>A0A327VWH4</accession>
<dbReference type="PANTHER" id="PTHR30592:SF1">
    <property type="entry name" value="SULFUR CARRIER PROTEIN FDHD"/>
    <property type="match status" value="1"/>
</dbReference>
<dbReference type="SUPFAM" id="SSF53927">
    <property type="entry name" value="Cytidine deaminase-like"/>
    <property type="match status" value="1"/>
</dbReference>
<reference evidence="4 5" key="1">
    <citation type="submission" date="2018-06" db="EMBL/GenBank/DDBJ databases">
        <title>Genomic Encyclopedia of Archaeal and Bacterial Type Strains, Phase II (KMG-II): from individual species to whole genera.</title>
        <authorList>
            <person name="Goeker M."/>
        </authorList>
    </citation>
    <scope>NUCLEOTIDE SEQUENCE [LARGE SCALE GENOMIC DNA]</scope>
    <source>
        <strain evidence="4 5">DSM 29821</strain>
    </source>
</reference>
<evidence type="ECO:0000313" key="4">
    <source>
        <dbReference type="EMBL" id="RAJ79266.1"/>
    </source>
</evidence>
<evidence type="ECO:0000313" key="5">
    <source>
        <dbReference type="Proteomes" id="UP000249819"/>
    </source>
</evidence>
<dbReference type="Proteomes" id="UP000249819">
    <property type="component" value="Unassembled WGS sequence"/>
</dbReference>
<dbReference type="InterPro" id="IPR016193">
    <property type="entry name" value="Cytidine_deaminase-like"/>
</dbReference>
<dbReference type="Gene3D" id="3.40.140.10">
    <property type="entry name" value="Cytidine Deaminase, domain 2"/>
    <property type="match status" value="1"/>
</dbReference>
<dbReference type="Gene3D" id="3.10.20.10">
    <property type="match status" value="1"/>
</dbReference>
<evidence type="ECO:0000256" key="3">
    <source>
        <dbReference type="HAMAP-Rule" id="MF_00187"/>
    </source>
</evidence>
<comment type="function">
    <text evidence="3">Required for formate dehydrogenase (FDH) activity. Acts as a sulfur carrier protein that transfers sulfur from IscS to the molybdenum cofactor prior to its insertion into FDH.</text>
</comment>
<dbReference type="GO" id="GO:0016783">
    <property type="term" value="F:sulfurtransferase activity"/>
    <property type="evidence" value="ECO:0007669"/>
    <property type="project" value="InterPro"/>
</dbReference>
<evidence type="ECO:0000256" key="2">
    <source>
        <dbReference type="ARBA" id="ARBA00023150"/>
    </source>
</evidence>
<comment type="similarity">
    <text evidence="3">Belongs to the FdhD family.</text>
</comment>
<dbReference type="InterPro" id="IPR003786">
    <property type="entry name" value="FdhD"/>
</dbReference>
<feature type="binding site" evidence="3">
    <location>
        <begin position="257"/>
        <end position="262"/>
    </location>
    <ligand>
        <name>Mo-bis(molybdopterin guanine dinucleotide)</name>
        <dbReference type="ChEBI" id="CHEBI:60539"/>
    </ligand>
</feature>
<organism evidence="4 5">
    <name type="scientific">Chitinophaga dinghuensis</name>
    <dbReference type="NCBI Taxonomy" id="1539050"/>
    <lineage>
        <taxon>Bacteria</taxon>
        <taxon>Pseudomonadati</taxon>
        <taxon>Bacteroidota</taxon>
        <taxon>Chitinophagia</taxon>
        <taxon>Chitinophagales</taxon>
        <taxon>Chitinophagaceae</taxon>
        <taxon>Chitinophaga</taxon>
    </lineage>
</organism>
<dbReference type="RefSeq" id="WP_111593723.1">
    <property type="nucleotide sequence ID" value="NZ_QLMA01000006.1"/>
</dbReference>